<evidence type="ECO:0000313" key="1">
    <source>
        <dbReference type="EMBL" id="CAA3020440.1"/>
    </source>
</evidence>
<dbReference type="EMBL" id="CACTIH010009038">
    <property type="protein sequence ID" value="CAA3020440.1"/>
    <property type="molecule type" value="Genomic_DNA"/>
</dbReference>
<protein>
    <submittedName>
        <fullName evidence="1">Uncharacterized protein</fullName>
    </submittedName>
</protein>
<organism evidence="1 2">
    <name type="scientific">Olea europaea subsp. europaea</name>
    <dbReference type="NCBI Taxonomy" id="158383"/>
    <lineage>
        <taxon>Eukaryota</taxon>
        <taxon>Viridiplantae</taxon>
        <taxon>Streptophyta</taxon>
        <taxon>Embryophyta</taxon>
        <taxon>Tracheophyta</taxon>
        <taxon>Spermatophyta</taxon>
        <taxon>Magnoliopsida</taxon>
        <taxon>eudicotyledons</taxon>
        <taxon>Gunneridae</taxon>
        <taxon>Pentapetalae</taxon>
        <taxon>asterids</taxon>
        <taxon>lamiids</taxon>
        <taxon>Lamiales</taxon>
        <taxon>Oleaceae</taxon>
        <taxon>Oleeae</taxon>
        <taxon>Olea</taxon>
    </lineage>
</organism>
<comment type="caution">
    <text evidence="1">The sequence shown here is derived from an EMBL/GenBank/DDBJ whole genome shotgun (WGS) entry which is preliminary data.</text>
</comment>
<dbReference type="Proteomes" id="UP000594638">
    <property type="component" value="Unassembled WGS sequence"/>
</dbReference>
<name>A0A8S0UR45_OLEEU</name>
<accession>A0A8S0UR45</accession>
<keyword evidence="2" id="KW-1185">Reference proteome</keyword>
<sequence>MARMDSSIVRSSCGGVGTLSLVEGGTELVSITFSSLEFKLLLTRGCVDVYDLPEDVVRETSLEAWIDDVFSLFQDIVRGASLEVAEDPVSLRSAGAKRQEAAAASCCRGFGDSDAGLSQEGETIFG</sequence>
<evidence type="ECO:0000313" key="2">
    <source>
        <dbReference type="Proteomes" id="UP000594638"/>
    </source>
</evidence>
<dbReference type="Gramene" id="OE9A005561T1">
    <property type="protein sequence ID" value="OE9A005561C1"/>
    <property type="gene ID" value="OE9A005561"/>
</dbReference>
<gene>
    <name evidence="1" type="ORF">OLEA9_A005561</name>
</gene>
<dbReference type="AlphaFoldDB" id="A0A8S0UR45"/>
<reference evidence="1 2" key="1">
    <citation type="submission" date="2019-12" db="EMBL/GenBank/DDBJ databases">
        <authorList>
            <person name="Alioto T."/>
            <person name="Alioto T."/>
            <person name="Gomez Garrido J."/>
        </authorList>
    </citation>
    <scope>NUCLEOTIDE SEQUENCE [LARGE SCALE GENOMIC DNA]</scope>
</reference>
<proteinExistence type="predicted"/>